<protein>
    <submittedName>
        <fullName evidence="1">Uncharacterized protein</fullName>
    </submittedName>
</protein>
<gene>
    <name evidence="1" type="ORF">E2C01_060647</name>
</gene>
<accession>A0A5B7H9L1</accession>
<dbReference type="Proteomes" id="UP000324222">
    <property type="component" value="Unassembled WGS sequence"/>
</dbReference>
<reference evidence="1 2" key="1">
    <citation type="submission" date="2019-05" db="EMBL/GenBank/DDBJ databases">
        <title>Another draft genome of Portunus trituberculatus and its Hox gene families provides insights of decapod evolution.</title>
        <authorList>
            <person name="Jeong J.-H."/>
            <person name="Song I."/>
            <person name="Kim S."/>
            <person name="Choi T."/>
            <person name="Kim D."/>
            <person name="Ryu S."/>
            <person name="Kim W."/>
        </authorList>
    </citation>
    <scope>NUCLEOTIDE SEQUENCE [LARGE SCALE GENOMIC DNA]</scope>
    <source>
        <tissue evidence="1">Muscle</tissue>
    </source>
</reference>
<organism evidence="1 2">
    <name type="scientific">Portunus trituberculatus</name>
    <name type="common">Swimming crab</name>
    <name type="synonym">Neptunus trituberculatus</name>
    <dbReference type="NCBI Taxonomy" id="210409"/>
    <lineage>
        <taxon>Eukaryota</taxon>
        <taxon>Metazoa</taxon>
        <taxon>Ecdysozoa</taxon>
        <taxon>Arthropoda</taxon>
        <taxon>Crustacea</taxon>
        <taxon>Multicrustacea</taxon>
        <taxon>Malacostraca</taxon>
        <taxon>Eumalacostraca</taxon>
        <taxon>Eucarida</taxon>
        <taxon>Decapoda</taxon>
        <taxon>Pleocyemata</taxon>
        <taxon>Brachyura</taxon>
        <taxon>Eubrachyura</taxon>
        <taxon>Portunoidea</taxon>
        <taxon>Portunidae</taxon>
        <taxon>Portuninae</taxon>
        <taxon>Portunus</taxon>
    </lineage>
</organism>
<name>A0A5B7H9L1_PORTR</name>
<dbReference type="AlphaFoldDB" id="A0A5B7H9L1"/>
<evidence type="ECO:0000313" key="1">
    <source>
        <dbReference type="EMBL" id="MPC66499.1"/>
    </source>
</evidence>
<keyword evidence="2" id="KW-1185">Reference proteome</keyword>
<sequence length="35" mass="4006">MSHSFWTRIWSGIHQCTQTVATHSGSREGISDHHQ</sequence>
<proteinExistence type="predicted"/>
<evidence type="ECO:0000313" key="2">
    <source>
        <dbReference type="Proteomes" id="UP000324222"/>
    </source>
</evidence>
<comment type="caution">
    <text evidence="1">The sequence shown here is derived from an EMBL/GenBank/DDBJ whole genome shotgun (WGS) entry which is preliminary data.</text>
</comment>
<dbReference type="EMBL" id="VSRR010024845">
    <property type="protein sequence ID" value="MPC66499.1"/>
    <property type="molecule type" value="Genomic_DNA"/>
</dbReference>